<name>A0A1G5HWT2_9GAMM</name>
<gene>
    <name evidence="2" type="ORF">SAMN05661077_0143</name>
</gene>
<reference evidence="3" key="1">
    <citation type="submission" date="2016-10" db="EMBL/GenBank/DDBJ databases">
        <authorList>
            <person name="Varghese N."/>
        </authorList>
    </citation>
    <scope>NUCLEOTIDE SEQUENCE [LARGE SCALE GENOMIC DNA]</scope>
    <source>
        <strain evidence="3">HL 19</strain>
    </source>
</reference>
<accession>A0A1G5HWT2</accession>
<proteinExistence type="predicted"/>
<feature type="domain" description="DUF5615" evidence="1">
    <location>
        <begin position="1"/>
        <end position="107"/>
    </location>
</feature>
<keyword evidence="3" id="KW-1185">Reference proteome</keyword>
<dbReference type="Pfam" id="PF18480">
    <property type="entry name" value="DUF5615"/>
    <property type="match status" value="1"/>
</dbReference>
<dbReference type="InterPro" id="IPR041049">
    <property type="entry name" value="DUF5615"/>
</dbReference>
<dbReference type="EMBL" id="FMUN01000014">
    <property type="protein sequence ID" value="SCY68292.1"/>
    <property type="molecule type" value="Genomic_DNA"/>
</dbReference>
<dbReference type="AlphaFoldDB" id="A0A1G5HWT2"/>
<dbReference type="RefSeq" id="WP_074471482.1">
    <property type="nucleotide sequence ID" value="NZ_FMUN01000014.1"/>
</dbReference>
<evidence type="ECO:0000259" key="1">
    <source>
        <dbReference type="Pfam" id="PF18480"/>
    </source>
</evidence>
<protein>
    <submittedName>
        <fullName evidence="2">Predicted nuclease, contains PIN domain, potential toxin-antitoxin system component</fullName>
    </submittedName>
</protein>
<dbReference type="Proteomes" id="UP000183104">
    <property type="component" value="Unassembled WGS sequence"/>
</dbReference>
<evidence type="ECO:0000313" key="2">
    <source>
        <dbReference type="EMBL" id="SCY68292.1"/>
    </source>
</evidence>
<sequence length="113" mass="12717">MRFLVDAQLPPALARWLSEQGHQAEHVVDLGLEASPDREIWRVAHQTGAVVISKDEDFVTLVTLQPEHAQVVWVRLGNTTKRGLLNWFAPLLPQVVHALERGERLVEVKAKGE</sequence>
<evidence type="ECO:0000313" key="3">
    <source>
        <dbReference type="Proteomes" id="UP000183104"/>
    </source>
</evidence>
<organism evidence="2 3">
    <name type="scientific">Thiohalorhabdus denitrificans</name>
    <dbReference type="NCBI Taxonomy" id="381306"/>
    <lineage>
        <taxon>Bacteria</taxon>
        <taxon>Pseudomonadati</taxon>
        <taxon>Pseudomonadota</taxon>
        <taxon>Gammaproteobacteria</taxon>
        <taxon>Thiohalorhabdales</taxon>
        <taxon>Thiohalorhabdaceae</taxon>
        <taxon>Thiohalorhabdus</taxon>
    </lineage>
</organism>